<evidence type="ECO:0000313" key="7">
    <source>
        <dbReference type="Proteomes" id="UP000515976"/>
    </source>
</evidence>
<dbReference type="InterPro" id="IPR013320">
    <property type="entry name" value="ConA-like_dom_sf"/>
</dbReference>
<keyword evidence="7" id="KW-1185">Reference proteome</keyword>
<keyword evidence="4" id="KW-0472">Membrane</keyword>
<accession>A0A7G9R464</accession>
<organism evidence="6 7">
    <name type="scientific">Phycicoccus endophyticus</name>
    <dbReference type="NCBI Taxonomy" id="1690220"/>
    <lineage>
        <taxon>Bacteria</taxon>
        <taxon>Bacillati</taxon>
        <taxon>Actinomycetota</taxon>
        <taxon>Actinomycetes</taxon>
        <taxon>Micrococcales</taxon>
        <taxon>Intrasporangiaceae</taxon>
        <taxon>Phycicoccus</taxon>
    </lineage>
</organism>
<evidence type="ECO:0000313" key="6">
    <source>
        <dbReference type="EMBL" id="QNN50389.1"/>
    </source>
</evidence>
<dbReference type="EMBL" id="CP060712">
    <property type="protein sequence ID" value="QNN50389.1"/>
    <property type="molecule type" value="Genomic_DNA"/>
</dbReference>
<protein>
    <recommendedName>
        <fullName evidence="5">LamG-like jellyroll fold domain-containing protein</fullName>
    </recommendedName>
</protein>
<dbReference type="Pfam" id="PF13385">
    <property type="entry name" value="Laminin_G_3"/>
    <property type="match status" value="1"/>
</dbReference>
<keyword evidence="4" id="KW-1133">Transmembrane helix</keyword>
<dbReference type="SMART" id="SM00560">
    <property type="entry name" value="LamGL"/>
    <property type="match status" value="1"/>
</dbReference>
<feature type="region of interest" description="Disordered" evidence="3">
    <location>
        <begin position="178"/>
        <end position="217"/>
    </location>
</feature>
<keyword evidence="2" id="KW-1015">Disulfide bond</keyword>
<evidence type="ECO:0000256" key="2">
    <source>
        <dbReference type="ARBA" id="ARBA00023157"/>
    </source>
</evidence>
<feature type="transmembrane region" description="Helical" evidence="4">
    <location>
        <begin position="20"/>
        <end position="42"/>
    </location>
</feature>
<dbReference type="CDD" id="cd00110">
    <property type="entry name" value="LamG"/>
    <property type="match status" value="1"/>
</dbReference>
<keyword evidence="1" id="KW-0732">Signal</keyword>
<reference evidence="6 7" key="1">
    <citation type="submission" date="2020-08" db="EMBL/GenBank/DDBJ databases">
        <title>Genome sequence of Phycicoccus endophyticus JCM 31784T.</title>
        <authorList>
            <person name="Hyun D.-W."/>
            <person name="Bae J.-W."/>
        </authorList>
    </citation>
    <scope>NUCLEOTIDE SEQUENCE [LARGE SCALE GENOMIC DNA]</scope>
    <source>
        <strain evidence="6 7">JCM 31784</strain>
    </source>
</reference>
<evidence type="ECO:0000259" key="5">
    <source>
        <dbReference type="SMART" id="SM00560"/>
    </source>
</evidence>
<dbReference type="InterPro" id="IPR001791">
    <property type="entry name" value="Laminin_G"/>
</dbReference>
<evidence type="ECO:0000256" key="3">
    <source>
        <dbReference type="SAM" id="MobiDB-lite"/>
    </source>
</evidence>
<dbReference type="Proteomes" id="UP000515976">
    <property type="component" value="Chromosome"/>
</dbReference>
<dbReference type="InterPro" id="IPR006558">
    <property type="entry name" value="LamG-like"/>
</dbReference>
<dbReference type="AlphaFoldDB" id="A0A7G9R464"/>
<evidence type="ECO:0000256" key="4">
    <source>
        <dbReference type="SAM" id="Phobius"/>
    </source>
</evidence>
<feature type="domain" description="LamG-like jellyroll fold" evidence="5">
    <location>
        <begin position="336"/>
        <end position="473"/>
    </location>
</feature>
<name>A0A7G9R464_9MICO</name>
<dbReference type="Gene3D" id="2.60.120.200">
    <property type="match status" value="1"/>
</dbReference>
<dbReference type="KEGG" id="pei:H9L10_05055"/>
<dbReference type="SUPFAM" id="SSF49899">
    <property type="entry name" value="Concanavalin A-like lectins/glucanases"/>
    <property type="match status" value="1"/>
</dbReference>
<keyword evidence="4" id="KW-0812">Transmembrane</keyword>
<sequence length="484" mass="49848">MPSARPPRRSSSPLLAWVRLLVAALARSGVVLVVGLAAWSTLPALLGWQPTTVVSGSMAPAIRVGDIIVTRPVDPATVAPPQVLLVDDPDHPGRLRLHRVVRRDDAGRLVLKGDANREVDSSAVTSGSVHGVAALRVPYAGLPVLWVRGGEWLRLGGMLAGLALLGLATGLDRDLRRAAGSAPTTGRGGPGDGGSAPSQPPPAASEREPVGASNAPPGAWTARLLTPAVLLGGLFATSTGASFAVSTSSPVAHLTAAVVSCRTAVLTTGPALYYPFEERTARGRVSDASGHGLDGSYSWWGASSSRSVPCTADGGRALDLDGLTGGVEGPRLSVAGSFSLSVWFRTTASRGDLIGFSDTGWTSRERHLYVDDGRLVLGVFSDSTYTGSTRTVTSRARVADGRWHLATATVSDGVMRLYLDGAPAGSSTVRSSAYAGDLRVGYEAAGWWPGPGSGRFDGALDDAAYWARALGEAEVVTLYAGGGG</sequence>
<proteinExistence type="predicted"/>
<gene>
    <name evidence="6" type="ORF">H9L10_05055</name>
</gene>
<dbReference type="RefSeq" id="WP_166098003.1">
    <property type="nucleotide sequence ID" value="NZ_BMMY01000001.1"/>
</dbReference>
<evidence type="ECO:0000256" key="1">
    <source>
        <dbReference type="ARBA" id="ARBA00022729"/>
    </source>
</evidence>